<dbReference type="RefSeq" id="WP_216125538.1">
    <property type="nucleotide sequence ID" value="NZ_CP064782.1"/>
</dbReference>
<dbReference type="GO" id="GO:0032259">
    <property type="term" value="P:methylation"/>
    <property type="evidence" value="ECO:0007669"/>
    <property type="project" value="UniProtKB-KW"/>
</dbReference>
<evidence type="ECO:0000259" key="1">
    <source>
        <dbReference type="Pfam" id="PF08241"/>
    </source>
</evidence>
<keyword evidence="2" id="KW-0808">Transferase</keyword>
<evidence type="ECO:0000313" key="3">
    <source>
        <dbReference type="Proteomes" id="UP000683428"/>
    </source>
</evidence>
<dbReference type="KEGG" id="aiq:Azoinq_04155"/>
<dbReference type="PANTHER" id="PTHR42912">
    <property type="entry name" value="METHYLTRANSFERASE"/>
    <property type="match status" value="1"/>
</dbReference>
<dbReference type="EMBL" id="CP064782">
    <property type="protein sequence ID" value="QWT49812.1"/>
    <property type="molecule type" value="Genomic_DNA"/>
</dbReference>
<dbReference type="CDD" id="cd02440">
    <property type="entry name" value="AdoMet_MTases"/>
    <property type="match status" value="1"/>
</dbReference>
<dbReference type="Pfam" id="PF08241">
    <property type="entry name" value="Methyltransf_11"/>
    <property type="match status" value="1"/>
</dbReference>
<sequence length="198" mass="21778">MSLRHSYTLIAPFYDVLLASATGGMRRQSLAQLPATPSRVLLLGVGTGLDLPYLPPQHHYTGLDLTPAMLARAQRRSGSLPFSPLQGDAQALPLADGAFDVVVLHLILAVVPAPLDCLRETTRVLRPGGQLLVLDKFLRPGQRAPLRRWLTPLSRHLATRLDVEWEPLLAAVPELILEDDQPALAGGWFRRIRARRLG</sequence>
<organism evidence="2 3">
    <name type="scientific">Azospira inquinata</name>
    <dbReference type="NCBI Taxonomy" id="2785627"/>
    <lineage>
        <taxon>Bacteria</taxon>
        <taxon>Pseudomonadati</taxon>
        <taxon>Pseudomonadota</taxon>
        <taxon>Betaproteobacteria</taxon>
        <taxon>Rhodocyclales</taxon>
        <taxon>Rhodocyclaceae</taxon>
        <taxon>Azospira</taxon>
    </lineage>
</organism>
<proteinExistence type="predicted"/>
<keyword evidence="2" id="KW-0489">Methyltransferase</keyword>
<accession>A0A975SNY1</accession>
<feature type="domain" description="Methyltransferase type 11" evidence="1">
    <location>
        <begin position="43"/>
        <end position="132"/>
    </location>
</feature>
<gene>
    <name evidence="2" type="ORF">Azoinq_04155</name>
</gene>
<dbReference type="InterPro" id="IPR050508">
    <property type="entry name" value="Methyltransf_Superfamily"/>
</dbReference>
<name>A0A975SNY1_9RHOO</name>
<dbReference type="AlphaFoldDB" id="A0A975SNY1"/>
<keyword evidence="3" id="KW-1185">Reference proteome</keyword>
<dbReference type="GO" id="GO:0008757">
    <property type="term" value="F:S-adenosylmethionine-dependent methyltransferase activity"/>
    <property type="evidence" value="ECO:0007669"/>
    <property type="project" value="InterPro"/>
</dbReference>
<reference evidence="2" key="1">
    <citation type="submission" date="2020-11" db="EMBL/GenBank/DDBJ databases">
        <title>Azospira inquinata sp. nov.</title>
        <authorList>
            <person name="Moe W.M."/>
            <person name="Mikes M.C."/>
        </authorList>
    </citation>
    <scope>NUCLEOTIDE SEQUENCE</scope>
    <source>
        <strain evidence="2">Azo-3</strain>
    </source>
</reference>
<protein>
    <submittedName>
        <fullName evidence="2">Class I SAM-dependent methyltransferase</fullName>
    </submittedName>
</protein>
<dbReference type="Proteomes" id="UP000683428">
    <property type="component" value="Chromosome"/>
</dbReference>
<dbReference type="InterPro" id="IPR013216">
    <property type="entry name" value="Methyltransf_11"/>
</dbReference>
<evidence type="ECO:0000313" key="2">
    <source>
        <dbReference type="EMBL" id="QWT49812.1"/>
    </source>
</evidence>